<dbReference type="AlphaFoldDB" id="A0AAU6WNI9"/>
<evidence type="ECO:0000313" key="4">
    <source>
        <dbReference type="EMBL" id="XAO74114.1"/>
    </source>
</evidence>
<evidence type="ECO:0000259" key="3">
    <source>
        <dbReference type="Pfam" id="PF01370"/>
    </source>
</evidence>
<dbReference type="PANTHER" id="PTHR43103:SF3">
    <property type="entry name" value="ADP-L-GLYCERO-D-MANNO-HEPTOSE-6-EPIMERASE"/>
    <property type="match status" value="1"/>
</dbReference>
<evidence type="ECO:0000256" key="1">
    <source>
        <dbReference type="ARBA" id="ARBA00022857"/>
    </source>
</evidence>
<dbReference type="RefSeq" id="WP_345766381.1">
    <property type="nucleotide sequence ID" value="NZ_CP154834.1"/>
</dbReference>
<name>A0AAU6WNI9_9FLAO</name>
<dbReference type="Proteomes" id="UP001463665">
    <property type="component" value="Chromosome"/>
</dbReference>
<protein>
    <submittedName>
        <fullName evidence="4">NAD-dependent epimerase/dehydratase family protein</fullName>
    </submittedName>
</protein>
<reference evidence="4 5" key="1">
    <citation type="submission" date="2024-04" db="EMBL/GenBank/DDBJ databases">
        <title>Genome sequencing and assembly of rice foliar adapted Chryseobacterium endophyticum OsEnb-ALM-A6.</title>
        <authorList>
            <person name="Kumar S."/>
            <person name="Javed M."/>
            <person name="Chouhan V."/>
            <person name="Charishma K."/>
            <person name="Patel A."/>
            <person name="Kumar M."/>
            <person name="Sahu K.P."/>
            <person name="Kumar A."/>
        </authorList>
    </citation>
    <scope>NUCLEOTIDE SEQUENCE [LARGE SCALE GENOMIC DNA]</scope>
    <source>
        <strain evidence="4 5">OsEnb-ALM-A6</strain>
    </source>
</reference>
<keyword evidence="1" id="KW-0521">NADP</keyword>
<keyword evidence="2" id="KW-0119">Carbohydrate metabolism</keyword>
<dbReference type="SUPFAM" id="SSF51735">
    <property type="entry name" value="NAD(P)-binding Rossmann-fold domains"/>
    <property type="match status" value="1"/>
</dbReference>
<evidence type="ECO:0000256" key="2">
    <source>
        <dbReference type="ARBA" id="ARBA00023277"/>
    </source>
</evidence>
<proteinExistence type="predicted"/>
<keyword evidence="5" id="KW-1185">Reference proteome</keyword>
<evidence type="ECO:0000313" key="5">
    <source>
        <dbReference type="Proteomes" id="UP001463665"/>
    </source>
</evidence>
<dbReference type="Gene3D" id="3.40.50.720">
    <property type="entry name" value="NAD(P)-binding Rossmann-like Domain"/>
    <property type="match status" value="1"/>
</dbReference>
<organism evidence="4 5">
    <name type="scientific">Chryseobacterium endophyticum</name>
    <dbReference type="NCBI Taxonomy" id="1854762"/>
    <lineage>
        <taxon>Bacteria</taxon>
        <taxon>Pseudomonadati</taxon>
        <taxon>Bacteroidota</taxon>
        <taxon>Flavobacteriia</taxon>
        <taxon>Flavobacteriales</taxon>
        <taxon>Weeksellaceae</taxon>
        <taxon>Chryseobacterium group</taxon>
        <taxon>Chryseobacterium</taxon>
    </lineage>
</organism>
<dbReference type="InterPro" id="IPR036291">
    <property type="entry name" value="NAD(P)-bd_dom_sf"/>
</dbReference>
<feature type="domain" description="NAD-dependent epimerase/dehydratase" evidence="3">
    <location>
        <begin position="3"/>
        <end position="144"/>
    </location>
</feature>
<dbReference type="PANTHER" id="PTHR43103">
    <property type="entry name" value="NUCLEOSIDE-DIPHOSPHATE-SUGAR EPIMERASE"/>
    <property type="match status" value="1"/>
</dbReference>
<gene>
    <name evidence="4" type="ORF">AAFP95_21045</name>
</gene>
<sequence>MKIIITGSSGFVGKNLSYFLQSKGYTLNNLSLRNKDWKTYFPKSADAIIHLAGKAHDTKNTSNPDEYYKVNRDLTIALFDEFLNSEIKEFFYFSSVKAAADSVSGILTEDEKADPMTHYGKSKIEAEEYILNQNLPEGKKYISFVPV</sequence>
<dbReference type="EMBL" id="CP154834">
    <property type="protein sequence ID" value="XAO74114.1"/>
    <property type="molecule type" value="Genomic_DNA"/>
</dbReference>
<dbReference type="InterPro" id="IPR001509">
    <property type="entry name" value="Epimerase_deHydtase"/>
</dbReference>
<dbReference type="Pfam" id="PF01370">
    <property type="entry name" value="Epimerase"/>
    <property type="match status" value="1"/>
</dbReference>
<accession>A0AAU6WNI9</accession>